<gene>
    <name evidence="5" type="ORF">JR050_08075</name>
</gene>
<keyword evidence="6" id="KW-1185">Reference proteome</keyword>
<evidence type="ECO:0000256" key="1">
    <source>
        <dbReference type="ARBA" id="ARBA00023015"/>
    </source>
</evidence>
<dbReference type="EMBL" id="JAFELM010000024">
    <property type="protein sequence ID" value="MBM6617636.1"/>
    <property type="molecule type" value="Genomic_DNA"/>
</dbReference>
<evidence type="ECO:0000313" key="5">
    <source>
        <dbReference type="EMBL" id="MBM6617636.1"/>
    </source>
</evidence>
<dbReference type="InterPro" id="IPR023187">
    <property type="entry name" value="Tscrpt_reg_MarR-type_CS"/>
</dbReference>
<protein>
    <submittedName>
        <fullName evidence="5">MarR family transcriptional regulator</fullName>
    </submittedName>
</protein>
<dbReference type="PANTHER" id="PTHR42756">
    <property type="entry name" value="TRANSCRIPTIONAL REGULATOR, MARR"/>
    <property type="match status" value="1"/>
</dbReference>
<dbReference type="InterPro" id="IPR036390">
    <property type="entry name" value="WH_DNA-bd_sf"/>
</dbReference>
<dbReference type="Pfam" id="PF01047">
    <property type="entry name" value="MarR"/>
    <property type="match status" value="1"/>
</dbReference>
<keyword evidence="2" id="KW-0238">DNA-binding</keyword>
<dbReference type="Proteomes" id="UP001518925">
    <property type="component" value="Unassembled WGS sequence"/>
</dbReference>
<organism evidence="5 6">
    <name type="scientific">Bacillus suaedaesalsae</name>
    <dbReference type="NCBI Taxonomy" id="2810349"/>
    <lineage>
        <taxon>Bacteria</taxon>
        <taxon>Bacillati</taxon>
        <taxon>Bacillota</taxon>
        <taxon>Bacilli</taxon>
        <taxon>Bacillales</taxon>
        <taxon>Bacillaceae</taxon>
        <taxon>Bacillus</taxon>
    </lineage>
</organism>
<comment type="caution">
    <text evidence="5">The sequence shown here is derived from an EMBL/GenBank/DDBJ whole genome shotgun (WGS) entry which is preliminary data.</text>
</comment>
<feature type="domain" description="HTH marR-type" evidence="4">
    <location>
        <begin position="1"/>
        <end position="141"/>
    </location>
</feature>
<dbReference type="PROSITE" id="PS01117">
    <property type="entry name" value="HTH_MARR_1"/>
    <property type="match status" value="1"/>
</dbReference>
<dbReference type="PANTHER" id="PTHR42756:SF1">
    <property type="entry name" value="TRANSCRIPTIONAL REPRESSOR OF EMRAB OPERON"/>
    <property type="match status" value="1"/>
</dbReference>
<proteinExistence type="predicted"/>
<evidence type="ECO:0000256" key="2">
    <source>
        <dbReference type="ARBA" id="ARBA00023125"/>
    </source>
</evidence>
<keyword evidence="3" id="KW-0804">Transcription</keyword>
<sequence length="153" mass="18119">MEREKLKTFIDRYEEIYFFATRKISSLISETVLDDLTSEQYVVLRSLKRYGPCKPSELADICQVNRSAITGKIDRLVAKGYVLRTRQEMDRRTIYLETTKKGDEVYQKGEQRIQQFVESYLEELTEQELEQFLSIYEKITMIIQKKHGGVEDK</sequence>
<evidence type="ECO:0000259" key="4">
    <source>
        <dbReference type="PROSITE" id="PS50995"/>
    </source>
</evidence>
<dbReference type="SUPFAM" id="SSF46785">
    <property type="entry name" value="Winged helix' DNA-binding domain"/>
    <property type="match status" value="1"/>
</dbReference>
<keyword evidence="1" id="KW-0805">Transcription regulation</keyword>
<name>A0ABS2DJA5_9BACI</name>
<dbReference type="RefSeq" id="WP_204203011.1">
    <property type="nucleotide sequence ID" value="NZ_JAFELM010000024.1"/>
</dbReference>
<reference evidence="5 6" key="1">
    <citation type="submission" date="2021-02" db="EMBL/GenBank/DDBJ databases">
        <title>Bacillus sp. RD4P76, an endophyte from a halophyte.</title>
        <authorList>
            <person name="Sun J.-Q."/>
        </authorList>
    </citation>
    <scope>NUCLEOTIDE SEQUENCE [LARGE SCALE GENOMIC DNA]</scope>
    <source>
        <strain evidence="5 6">RD4P76</strain>
    </source>
</reference>
<evidence type="ECO:0000313" key="6">
    <source>
        <dbReference type="Proteomes" id="UP001518925"/>
    </source>
</evidence>
<dbReference type="InterPro" id="IPR000835">
    <property type="entry name" value="HTH_MarR-typ"/>
</dbReference>
<dbReference type="PRINTS" id="PR00598">
    <property type="entry name" value="HTHMARR"/>
</dbReference>
<evidence type="ECO:0000256" key="3">
    <source>
        <dbReference type="ARBA" id="ARBA00023163"/>
    </source>
</evidence>
<dbReference type="InterPro" id="IPR036388">
    <property type="entry name" value="WH-like_DNA-bd_sf"/>
</dbReference>
<accession>A0ABS2DJA5</accession>
<dbReference type="Gene3D" id="1.10.10.10">
    <property type="entry name" value="Winged helix-like DNA-binding domain superfamily/Winged helix DNA-binding domain"/>
    <property type="match status" value="1"/>
</dbReference>
<dbReference type="PROSITE" id="PS50995">
    <property type="entry name" value="HTH_MARR_2"/>
    <property type="match status" value="1"/>
</dbReference>
<dbReference type="SMART" id="SM00347">
    <property type="entry name" value="HTH_MARR"/>
    <property type="match status" value="1"/>
</dbReference>